<evidence type="ECO:0000313" key="7">
    <source>
        <dbReference type="Proteomes" id="UP000224634"/>
    </source>
</evidence>
<feature type="region of interest" description="Disordered" evidence="5">
    <location>
        <begin position="154"/>
        <end position="177"/>
    </location>
</feature>
<comment type="function">
    <text evidence="4">Component of the Mediator complex, a coactivator involved in the regulated transcription of nearly all RNA polymerase II-dependent genes. Mediator functions as a bridge to convey information from gene-specific regulatory proteins to the basal RNA polymerase II transcription machinery. Mediator is recruited to promoters by direct interactions with regulatory proteins and serves as a scaffold for the assembly of a functional pre-initiation complex with RNA polymerase II and the general transcription factors.</text>
</comment>
<dbReference type="PANTHER" id="PTHR22890">
    <property type="entry name" value="MEDIATOR OF RNA POLYMERASE II TRANSCRIPTION SUBUNIT 11"/>
    <property type="match status" value="1"/>
</dbReference>
<comment type="similarity">
    <text evidence="2 4">Belongs to the Mediator complex subunit 11 family.</text>
</comment>
<feature type="region of interest" description="Disordered" evidence="5">
    <location>
        <begin position="1"/>
        <end position="22"/>
    </location>
</feature>
<keyword evidence="3 4" id="KW-0539">Nucleus</keyword>
<evidence type="ECO:0000256" key="2">
    <source>
        <dbReference type="ARBA" id="ARBA00008186"/>
    </source>
</evidence>
<evidence type="ECO:0000256" key="5">
    <source>
        <dbReference type="SAM" id="MobiDB-lite"/>
    </source>
</evidence>
<name>A0A2B7YQ26_POLH7</name>
<dbReference type="Gene3D" id="1.10.287.3490">
    <property type="match status" value="1"/>
</dbReference>
<dbReference type="GO" id="GO:0003712">
    <property type="term" value="F:transcription coregulator activity"/>
    <property type="evidence" value="ECO:0007669"/>
    <property type="project" value="InterPro"/>
</dbReference>
<dbReference type="OrthoDB" id="5418434at2759"/>
<keyword evidence="7" id="KW-1185">Reference proteome</keyword>
<protein>
    <recommendedName>
        <fullName evidence="4">Mediator of RNA polymerase II transcription subunit 11</fullName>
    </recommendedName>
    <alternativeName>
        <fullName evidence="4">Mediator complex subunit 11</fullName>
    </alternativeName>
</protein>
<sequence>MEPQAPDSQEPGHTFTPSDRIRQLNDIDKDIATLLHSAGLAIQSLTNASTTEEPSTTNTLQSHQAAFKSATSQYFALLSSIDVRLRRQVHALEEAGIIQPESASKAAENAPASSKVNPLDISWLNSRKDTVGRDKEAEVWAEARELVTRLRAAEAGKEDDVMEKVKDGASEEKMEVD</sequence>
<gene>
    <name evidence="4" type="primary">MED11</name>
    <name evidence="6" type="ORF">AJ80_02696</name>
</gene>
<proteinExistence type="inferred from homology"/>
<accession>A0A2B7YQ26</accession>
<comment type="subunit">
    <text evidence="4">Component of the Mediator complex.</text>
</comment>
<dbReference type="InterPro" id="IPR019404">
    <property type="entry name" value="Mediator_Med11"/>
</dbReference>
<evidence type="ECO:0000256" key="4">
    <source>
        <dbReference type="RuleBase" id="RU364147"/>
    </source>
</evidence>
<comment type="subcellular location">
    <subcellularLocation>
        <location evidence="1 4">Nucleus</location>
    </subcellularLocation>
</comment>
<organism evidence="6 7">
    <name type="scientific">Polytolypa hystricis (strain UAMH7299)</name>
    <dbReference type="NCBI Taxonomy" id="1447883"/>
    <lineage>
        <taxon>Eukaryota</taxon>
        <taxon>Fungi</taxon>
        <taxon>Dikarya</taxon>
        <taxon>Ascomycota</taxon>
        <taxon>Pezizomycotina</taxon>
        <taxon>Eurotiomycetes</taxon>
        <taxon>Eurotiomycetidae</taxon>
        <taxon>Onygenales</taxon>
        <taxon>Onygenales incertae sedis</taxon>
        <taxon>Polytolypa</taxon>
    </lineage>
</organism>
<dbReference type="STRING" id="1447883.A0A2B7YQ26"/>
<keyword evidence="4" id="KW-0804">Transcription</keyword>
<dbReference type="GO" id="GO:0016592">
    <property type="term" value="C:mediator complex"/>
    <property type="evidence" value="ECO:0007669"/>
    <property type="project" value="InterPro"/>
</dbReference>
<evidence type="ECO:0000313" key="6">
    <source>
        <dbReference type="EMBL" id="PGH23280.1"/>
    </source>
</evidence>
<dbReference type="Proteomes" id="UP000224634">
    <property type="component" value="Unassembled WGS sequence"/>
</dbReference>
<keyword evidence="4" id="KW-0805">Transcription regulation</keyword>
<dbReference type="AlphaFoldDB" id="A0A2B7YQ26"/>
<keyword evidence="4" id="KW-0010">Activator</keyword>
<dbReference type="GO" id="GO:0006357">
    <property type="term" value="P:regulation of transcription by RNA polymerase II"/>
    <property type="evidence" value="ECO:0007669"/>
    <property type="project" value="InterPro"/>
</dbReference>
<reference evidence="6 7" key="1">
    <citation type="submission" date="2017-10" db="EMBL/GenBank/DDBJ databases">
        <title>Comparative genomics in systemic dimorphic fungi from Ajellomycetaceae.</title>
        <authorList>
            <person name="Munoz J.F."/>
            <person name="Mcewen J.G."/>
            <person name="Clay O.K."/>
            <person name="Cuomo C.A."/>
        </authorList>
    </citation>
    <scope>NUCLEOTIDE SEQUENCE [LARGE SCALE GENOMIC DNA]</scope>
    <source>
        <strain evidence="6 7">UAMH7299</strain>
    </source>
</reference>
<comment type="caution">
    <text evidence="6">The sequence shown here is derived from an EMBL/GenBank/DDBJ whole genome shotgun (WGS) entry which is preliminary data.</text>
</comment>
<evidence type="ECO:0000256" key="1">
    <source>
        <dbReference type="ARBA" id="ARBA00004123"/>
    </source>
</evidence>
<evidence type="ECO:0000256" key="3">
    <source>
        <dbReference type="ARBA" id="ARBA00023242"/>
    </source>
</evidence>
<dbReference type="Pfam" id="PF10280">
    <property type="entry name" value="Med11"/>
    <property type="match status" value="1"/>
</dbReference>
<dbReference type="EMBL" id="PDNA01000026">
    <property type="protein sequence ID" value="PGH23280.1"/>
    <property type="molecule type" value="Genomic_DNA"/>
</dbReference>